<dbReference type="KEGG" id="tvd:SG34_002580"/>
<reference evidence="5 6" key="1">
    <citation type="journal article" date="2015" name="Genome Announc.">
        <title>Draft Genome Sequences of Marine Isolates of Thalassomonas viridans and Thalassomonas actiniarum.</title>
        <authorList>
            <person name="Olonade I."/>
            <person name="van Zyl L.J."/>
            <person name="Trindade M."/>
        </authorList>
    </citation>
    <scope>NUCLEOTIDE SEQUENCE [LARGE SCALE GENOMIC DNA]</scope>
    <source>
        <strain evidence="5 6">XOM25</strain>
    </source>
</reference>
<dbReference type="SMART" id="SM00347">
    <property type="entry name" value="HTH_MARR"/>
    <property type="match status" value="1"/>
</dbReference>
<keyword evidence="2" id="KW-0238">DNA-binding</keyword>
<evidence type="ECO:0000313" key="5">
    <source>
        <dbReference type="EMBL" id="WDE05839.1"/>
    </source>
</evidence>
<dbReference type="InterPro" id="IPR036390">
    <property type="entry name" value="WH_DNA-bd_sf"/>
</dbReference>
<dbReference type="Pfam" id="PF01047">
    <property type="entry name" value="MarR"/>
    <property type="match status" value="1"/>
</dbReference>
<organism evidence="5 6">
    <name type="scientific">Thalassomonas viridans</name>
    <dbReference type="NCBI Taxonomy" id="137584"/>
    <lineage>
        <taxon>Bacteria</taxon>
        <taxon>Pseudomonadati</taxon>
        <taxon>Pseudomonadota</taxon>
        <taxon>Gammaproteobacteria</taxon>
        <taxon>Alteromonadales</taxon>
        <taxon>Colwelliaceae</taxon>
        <taxon>Thalassomonas</taxon>
    </lineage>
</organism>
<feature type="domain" description="HTH marR-type" evidence="4">
    <location>
        <begin position="1"/>
        <end position="138"/>
    </location>
</feature>
<dbReference type="RefSeq" id="WP_044836742.1">
    <property type="nucleotide sequence ID" value="NZ_CP059733.1"/>
</dbReference>
<dbReference type="GO" id="GO:0003677">
    <property type="term" value="F:DNA binding"/>
    <property type="evidence" value="ECO:0007669"/>
    <property type="project" value="UniProtKB-KW"/>
</dbReference>
<keyword evidence="1" id="KW-0805">Transcription regulation</keyword>
<sequence>MKKKRTVHEVAFRLSYDLSTQIAPKLSKLDTKPAPLQLRAMRQIWNSGECTLLEISKTLKRDKSQITRLIDELCATDMVKREPNPKDKRSKLLKLTAKGYEFFETIEKIEAEFSAQLIEGIPQEDLDTFFAVSERLSYNLREKVKPYN</sequence>
<accession>A0AAE9Z4D0</accession>
<keyword evidence="3" id="KW-0804">Transcription</keyword>
<dbReference type="Gene3D" id="1.10.10.10">
    <property type="entry name" value="Winged helix-like DNA-binding domain superfamily/Winged helix DNA-binding domain"/>
    <property type="match status" value="1"/>
</dbReference>
<reference evidence="5 6" key="2">
    <citation type="journal article" date="2022" name="Mar. Drugs">
        <title>Bioassay-Guided Fractionation Leads to the Detection of Cholic Acid Generated by the Rare Thalassomonas sp.</title>
        <authorList>
            <person name="Pheiffer F."/>
            <person name="Schneider Y.K."/>
            <person name="Hansen E.H."/>
            <person name="Andersen J.H."/>
            <person name="Isaksson J."/>
            <person name="Busche T."/>
            <person name="R C."/>
            <person name="Kalinowski J."/>
            <person name="Zyl L.V."/>
            <person name="Trindade M."/>
        </authorList>
    </citation>
    <scope>NUCLEOTIDE SEQUENCE [LARGE SCALE GENOMIC DNA]</scope>
    <source>
        <strain evidence="5 6">XOM25</strain>
    </source>
</reference>
<dbReference type="EMBL" id="CP059733">
    <property type="protein sequence ID" value="WDE05839.1"/>
    <property type="molecule type" value="Genomic_DNA"/>
</dbReference>
<dbReference type="PROSITE" id="PS50995">
    <property type="entry name" value="HTH_MARR_2"/>
    <property type="match status" value="1"/>
</dbReference>
<evidence type="ECO:0000256" key="2">
    <source>
        <dbReference type="ARBA" id="ARBA00023125"/>
    </source>
</evidence>
<dbReference type="InterPro" id="IPR000835">
    <property type="entry name" value="HTH_MarR-typ"/>
</dbReference>
<dbReference type="AlphaFoldDB" id="A0AAE9Z4D0"/>
<dbReference type="SUPFAM" id="SSF46785">
    <property type="entry name" value="Winged helix' DNA-binding domain"/>
    <property type="match status" value="1"/>
</dbReference>
<dbReference type="Proteomes" id="UP000032352">
    <property type="component" value="Chromosome"/>
</dbReference>
<dbReference type="PRINTS" id="PR00598">
    <property type="entry name" value="HTHMARR"/>
</dbReference>
<evidence type="ECO:0000256" key="1">
    <source>
        <dbReference type="ARBA" id="ARBA00023015"/>
    </source>
</evidence>
<protein>
    <submittedName>
        <fullName evidence="5">MarR family transcriptional regulator</fullName>
    </submittedName>
</protein>
<evidence type="ECO:0000259" key="4">
    <source>
        <dbReference type="PROSITE" id="PS50995"/>
    </source>
</evidence>
<evidence type="ECO:0000256" key="3">
    <source>
        <dbReference type="ARBA" id="ARBA00023163"/>
    </source>
</evidence>
<name>A0AAE9Z4D0_9GAMM</name>
<dbReference type="GO" id="GO:0003700">
    <property type="term" value="F:DNA-binding transcription factor activity"/>
    <property type="evidence" value="ECO:0007669"/>
    <property type="project" value="InterPro"/>
</dbReference>
<dbReference type="PANTHER" id="PTHR42756">
    <property type="entry name" value="TRANSCRIPTIONAL REGULATOR, MARR"/>
    <property type="match status" value="1"/>
</dbReference>
<gene>
    <name evidence="5" type="ORF">SG34_002580</name>
</gene>
<dbReference type="InterPro" id="IPR036388">
    <property type="entry name" value="WH-like_DNA-bd_sf"/>
</dbReference>
<keyword evidence="6" id="KW-1185">Reference proteome</keyword>
<proteinExistence type="predicted"/>
<evidence type="ECO:0000313" key="6">
    <source>
        <dbReference type="Proteomes" id="UP000032352"/>
    </source>
</evidence>
<dbReference type="PANTHER" id="PTHR42756:SF1">
    <property type="entry name" value="TRANSCRIPTIONAL REPRESSOR OF EMRAB OPERON"/>
    <property type="match status" value="1"/>
</dbReference>